<dbReference type="CDD" id="cd16914">
    <property type="entry name" value="EcfT"/>
    <property type="match status" value="1"/>
</dbReference>
<comment type="caution">
    <text evidence="6">The sequence shown here is derived from an EMBL/GenBank/DDBJ whole genome shotgun (WGS) entry which is preliminary data.</text>
</comment>
<dbReference type="EMBL" id="BIFQ01000001">
    <property type="protein sequence ID" value="GCE03160.1"/>
    <property type="molecule type" value="Genomic_DNA"/>
</dbReference>
<dbReference type="RefSeq" id="WP_160145591.1">
    <property type="nucleotide sequence ID" value="NZ_BIFQ01000001.1"/>
</dbReference>
<evidence type="ECO:0000256" key="2">
    <source>
        <dbReference type="ARBA" id="ARBA00022692"/>
    </source>
</evidence>
<evidence type="ECO:0000256" key="4">
    <source>
        <dbReference type="ARBA" id="ARBA00023136"/>
    </source>
</evidence>
<dbReference type="OrthoDB" id="8075495at2"/>
<dbReference type="AlphaFoldDB" id="A0A401Z8G2"/>
<dbReference type="PANTHER" id="PTHR33514">
    <property type="entry name" value="PROTEIN ABCI12, CHLOROPLASTIC"/>
    <property type="match status" value="1"/>
</dbReference>
<protein>
    <submittedName>
        <fullName evidence="6">Energy-coupling factor transporter transmembrane protein EcfT</fullName>
    </submittedName>
</protein>
<name>A0A401Z8G2_9CHLR</name>
<keyword evidence="7" id="KW-1185">Reference proteome</keyword>
<keyword evidence="4 5" id="KW-0472">Membrane</keyword>
<feature type="transmembrane region" description="Helical" evidence="5">
    <location>
        <begin position="156"/>
        <end position="179"/>
    </location>
</feature>
<proteinExistence type="predicted"/>
<evidence type="ECO:0000256" key="3">
    <source>
        <dbReference type="ARBA" id="ARBA00022989"/>
    </source>
</evidence>
<dbReference type="GO" id="GO:0005886">
    <property type="term" value="C:plasma membrane"/>
    <property type="evidence" value="ECO:0007669"/>
    <property type="project" value="UniProtKB-ARBA"/>
</dbReference>
<evidence type="ECO:0000256" key="5">
    <source>
        <dbReference type="SAM" id="Phobius"/>
    </source>
</evidence>
<dbReference type="Pfam" id="PF02361">
    <property type="entry name" value="CbiQ"/>
    <property type="match status" value="1"/>
</dbReference>
<feature type="transmembrane region" description="Helical" evidence="5">
    <location>
        <begin position="255"/>
        <end position="275"/>
    </location>
</feature>
<evidence type="ECO:0000313" key="6">
    <source>
        <dbReference type="EMBL" id="GCE03160.1"/>
    </source>
</evidence>
<comment type="subcellular location">
    <subcellularLocation>
        <location evidence="1">Membrane</location>
        <topology evidence="1">Multi-pass membrane protein</topology>
    </subcellularLocation>
</comment>
<feature type="transmembrane region" description="Helical" evidence="5">
    <location>
        <begin position="73"/>
        <end position="92"/>
    </location>
</feature>
<dbReference type="InterPro" id="IPR003339">
    <property type="entry name" value="ABC/ECF_trnsptr_transmembrane"/>
</dbReference>
<accession>A0A401Z8G2</accession>
<evidence type="ECO:0000313" key="7">
    <source>
        <dbReference type="Proteomes" id="UP000287224"/>
    </source>
</evidence>
<dbReference type="Proteomes" id="UP000287224">
    <property type="component" value="Unassembled WGS sequence"/>
</dbReference>
<sequence length="277" mass="31636">MIELSRYITFGQYVNNGSMLARMDPRAKLICAVLLIGLTSYLSTFQAFALCLLFCIVLHQLSRISFGYVLRSLRPFLIFLLIAFIFEVLFYVPPYSSQWLWHWWILGITWQGITNSVLTIVRVLFLYYLATMLSFTTSMVDLTDGMEVLAAPLQKIGIPIDALVMVLVIALKFIPIFVTEVERLMKAQAARGLNFDQGNLFQRVSKLSLLLIPLFVSGFKKVKVLNVAMEARCYGRYAGWRRTRLRALHFTRFDVLALTTTVLVCVIIVGINILFSH</sequence>
<evidence type="ECO:0000256" key="1">
    <source>
        <dbReference type="ARBA" id="ARBA00004141"/>
    </source>
</evidence>
<keyword evidence="3 5" id="KW-1133">Transmembrane helix</keyword>
<reference evidence="7" key="1">
    <citation type="submission" date="2018-12" db="EMBL/GenBank/DDBJ databases">
        <title>Tengunoibacter tsumagoiensis gen. nov., sp. nov., Dictyobacter kobayashii sp. nov., D. alpinus sp. nov., and D. joshuensis sp. nov. and description of Dictyobacteraceae fam. nov. within the order Ktedonobacterales isolated from Tengu-no-mugimeshi.</title>
        <authorList>
            <person name="Wang C.M."/>
            <person name="Zheng Y."/>
            <person name="Sakai Y."/>
            <person name="Toyoda A."/>
            <person name="Minakuchi Y."/>
            <person name="Abe K."/>
            <person name="Yokota A."/>
            <person name="Yabe S."/>
        </authorList>
    </citation>
    <scope>NUCLEOTIDE SEQUENCE [LARGE SCALE GENOMIC DNA]</scope>
    <source>
        <strain evidence="7">S-27</strain>
    </source>
</reference>
<keyword evidence="2 5" id="KW-0812">Transmembrane</keyword>
<gene>
    <name evidence="6" type="primary">ecfT</name>
    <name evidence="6" type="ORF">KDAU_04890</name>
</gene>
<feature type="transmembrane region" description="Helical" evidence="5">
    <location>
        <begin position="104"/>
        <end position="130"/>
    </location>
</feature>
<dbReference type="PANTHER" id="PTHR33514:SF13">
    <property type="entry name" value="PROTEIN ABCI12, CHLOROPLASTIC"/>
    <property type="match status" value="1"/>
</dbReference>
<organism evidence="6 7">
    <name type="scientific">Dictyobacter aurantiacus</name>
    <dbReference type="NCBI Taxonomy" id="1936993"/>
    <lineage>
        <taxon>Bacteria</taxon>
        <taxon>Bacillati</taxon>
        <taxon>Chloroflexota</taxon>
        <taxon>Ktedonobacteria</taxon>
        <taxon>Ktedonobacterales</taxon>
        <taxon>Dictyobacteraceae</taxon>
        <taxon>Dictyobacter</taxon>
    </lineage>
</organism>
<feature type="transmembrane region" description="Helical" evidence="5">
    <location>
        <begin position="29"/>
        <end position="61"/>
    </location>
</feature>